<sequence>MNWQQLEYFKKIAETENFTEAANLLSVTQPALSKAISKLEEELEVSLFEKNGRNIRLTRYGSMFLKHAETAISEINEGIQELKDMVNPTTGTISIASLYTIGTHFIPTIISEFLNECPNIKFEYCMESTVNILKGLENGNFDLGFYDEIEANITNNKEVESIPIKREELVLIVPKNHYLAKNTEISLEDLKDENFVFYSERTKSKICSLFENCGFIPKVIMKPSQNSLIGTGFVSAGLGISVVPNTPNLKADGVAILKIKENHCYRTIHMGWRRKGNMSSSAEKFKEFIIEEISRLKF</sequence>
<dbReference type="Gene3D" id="1.10.10.10">
    <property type="entry name" value="Winged helix-like DNA-binding domain superfamily/Winged helix DNA-binding domain"/>
    <property type="match status" value="1"/>
</dbReference>
<dbReference type="SUPFAM" id="SSF46785">
    <property type="entry name" value="Winged helix' DNA-binding domain"/>
    <property type="match status" value="1"/>
</dbReference>
<dbReference type="SUPFAM" id="SSF53850">
    <property type="entry name" value="Periplasmic binding protein-like II"/>
    <property type="match status" value="1"/>
</dbReference>
<dbReference type="KEGG" id="csr:Cspa_c39720"/>
<evidence type="ECO:0000256" key="2">
    <source>
        <dbReference type="ARBA" id="ARBA00023015"/>
    </source>
</evidence>
<dbReference type="InterPro" id="IPR036388">
    <property type="entry name" value="WH-like_DNA-bd_sf"/>
</dbReference>
<evidence type="ECO:0000259" key="5">
    <source>
        <dbReference type="PROSITE" id="PS50931"/>
    </source>
</evidence>
<dbReference type="PATRIC" id="fig|931276.5.peg.4005"/>
<dbReference type="EMBL" id="CP004121">
    <property type="protein sequence ID" value="AGF57729.1"/>
    <property type="molecule type" value="Genomic_DNA"/>
</dbReference>
<organism evidence="6 7">
    <name type="scientific">Clostridium saccharoperbutylacetonicum N1-4(HMT)</name>
    <dbReference type="NCBI Taxonomy" id="931276"/>
    <lineage>
        <taxon>Bacteria</taxon>
        <taxon>Bacillati</taxon>
        <taxon>Bacillota</taxon>
        <taxon>Clostridia</taxon>
        <taxon>Eubacteriales</taxon>
        <taxon>Clostridiaceae</taxon>
        <taxon>Clostridium</taxon>
    </lineage>
</organism>
<dbReference type="GO" id="GO:0032993">
    <property type="term" value="C:protein-DNA complex"/>
    <property type="evidence" value="ECO:0007669"/>
    <property type="project" value="TreeGrafter"/>
</dbReference>
<proteinExistence type="inferred from homology"/>
<dbReference type="eggNOG" id="COG0583">
    <property type="taxonomic scope" value="Bacteria"/>
</dbReference>
<dbReference type="HOGENOM" id="CLU_039613_6_2_9"/>
<protein>
    <submittedName>
        <fullName evidence="6">Transcriptional regulator, LysR family</fullName>
    </submittedName>
</protein>
<dbReference type="AlphaFoldDB" id="M1MII7"/>
<dbReference type="InterPro" id="IPR000847">
    <property type="entry name" value="LysR_HTH_N"/>
</dbReference>
<dbReference type="InterPro" id="IPR005119">
    <property type="entry name" value="LysR_subst-bd"/>
</dbReference>
<dbReference type="RefSeq" id="WP_015394042.1">
    <property type="nucleotide sequence ID" value="NC_020291.1"/>
</dbReference>
<keyword evidence="2" id="KW-0805">Transcription regulation</keyword>
<evidence type="ECO:0000256" key="1">
    <source>
        <dbReference type="ARBA" id="ARBA00009437"/>
    </source>
</evidence>
<dbReference type="STRING" id="36745.CLSAP_37470"/>
<comment type="similarity">
    <text evidence="1">Belongs to the LysR transcriptional regulatory family.</text>
</comment>
<dbReference type="CDD" id="cd08434">
    <property type="entry name" value="PBP2_GltC_like"/>
    <property type="match status" value="1"/>
</dbReference>
<keyword evidence="3" id="KW-0238">DNA-binding</keyword>
<dbReference type="OrthoDB" id="1652954at2"/>
<reference evidence="6 7" key="1">
    <citation type="submission" date="2013-02" db="EMBL/GenBank/DDBJ databases">
        <title>Genome sequence of Clostridium saccharoperbutylacetonicum N1-4(HMT).</title>
        <authorList>
            <person name="Poehlein A."/>
            <person name="Daniel R."/>
        </authorList>
    </citation>
    <scope>NUCLEOTIDE SEQUENCE [LARGE SCALE GENOMIC DNA]</scope>
    <source>
        <strain evidence="7">N1-4(HMT)</strain>
    </source>
</reference>
<evidence type="ECO:0000256" key="3">
    <source>
        <dbReference type="ARBA" id="ARBA00023125"/>
    </source>
</evidence>
<dbReference type="PANTHER" id="PTHR30346:SF28">
    <property type="entry name" value="HTH-TYPE TRANSCRIPTIONAL REGULATOR CYNR"/>
    <property type="match status" value="1"/>
</dbReference>
<name>M1MII7_9CLOT</name>
<dbReference type="Proteomes" id="UP000011728">
    <property type="component" value="Chromosome"/>
</dbReference>
<evidence type="ECO:0000313" key="7">
    <source>
        <dbReference type="Proteomes" id="UP000011728"/>
    </source>
</evidence>
<evidence type="ECO:0000313" key="6">
    <source>
        <dbReference type="EMBL" id="AGF57729.1"/>
    </source>
</evidence>
<dbReference type="GO" id="GO:0003700">
    <property type="term" value="F:DNA-binding transcription factor activity"/>
    <property type="evidence" value="ECO:0007669"/>
    <property type="project" value="InterPro"/>
</dbReference>
<dbReference type="PROSITE" id="PS50931">
    <property type="entry name" value="HTH_LYSR"/>
    <property type="match status" value="1"/>
</dbReference>
<dbReference type="Pfam" id="PF00126">
    <property type="entry name" value="HTH_1"/>
    <property type="match status" value="1"/>
</dbReference>
<feature type="domain" description="HTH lysR-type" evidence="5">
    <location>
        <begin position="1"/>
        <end position="58"/>
    </location>
</feature>
<dbReference type="PRINTS" id="PR00039">
    <property type="entry name" value="HTHLYSR"/>
</dbReference>
<dbReference type="InterPro" id="IPR036390">
    <property type="entry name" value="WH_DNA-bd_sf"/>
</dbReference>
<dbReference type="PANTHER" id="PTHR30346">
    <property type="entry name" value="TRANSCRIPTIONAL DUAL REGULATOR HCAR-RELATED"/>
    <property type="match status" value="1"/>
</dbReference>
<dbReference type="FunFam" id="1.10.10.10:FF:000001">
    <property type="entry name" value="LysR family transcriptional regulator"/>
    <property type="match status" value="1"/>
</dbReference>
<dbReference type="Gene3D" id="3.40.190.290">
    <property type="match status" value="1"/>
</dbReference>
<evidence type="ECO:0000256" key="4">
    <source>
        <dbReference type="ARBA" id="ARBA00023163"/>
    </source>
</evidence>
<keyword evidence="7" id="KW-1185">Reference proteome</keyword>
<dbReference type="GO" id="GO:0003677">
    <property type="term" value="F:DNA binding"/>
    <property type="evidence" value="ECO:0007669"/>
    <property type="project" value="UniProtKB-KW"/>
</dbReference>
<gene>
    <name evidence="6" type="ORF">Cspa_c39720</name>
</gene>
<keyword evidence="4" id="KW-0804">Transcription</keyword>
<dbReference type="Pfam" id="PF03466">
    <property type="entry name" value="LysR_substrate"/>
    <property type="match status" value="1"/>
</dbReference>
<accession>M1MII7</accession>